<evidence type="ECO:0000256" key="3">
    <source>
        <dbReference type="ARBA" id="ARBA00023082"/>
    </source>
</evidence>
<feature type="domain" description="RNA polymerase sigma-70 region 2" evidence="5">
    <location>
        <begin position="10"/>
        <end position="74"/>
    </location>
</feature>
<evidence type="ECO:0000259" key="5">
    <source>
        <dbReference type="Pfam" id="PF04542"/>
    </source>
</evidence>
<keyword evidence="4" id="KW-0804">Transcription</keyword>
<evidence type="ECO:0000256" key="1">
    <source>
        <dbReference type="ARBA" id="ARBA00010641"/>
    </source>
</evidence>
<organism evidence="8 9">
    <name type="scientific">Microbispora siamensis</name>
    <dbReference type="NCBI Taxonomy" id="564413"/>
    <lineage>
        <taxon>Bacteria</taxon>
        <taxon>Bacillati</taxon>
        <taxon>Actinomycetota</taxon>
        <taxon>Actinomycetes</taxon>
        <taxon>Streptosporangiales</taxon>
        <taxon>Streptosporangiaceae</taxon>
        <taxon>Microbispora</taxon>
    </lineage>
</organism>
<keyword evidence="9" id="KW-1185">Reference proteome</keyword>
<dbReference type="Gene3D" id="1.10.1740.10">
    <property type="match status" value="1"/>
</dbReference>
<dbReference type="SUPFAM" id="SSF88946">
    <property type="entry name" value="Sigma2 domain of RNA polymerase sigma factors"/>
    <property type="match status" value="1"/>
</dbReference>
<keyword evidence="2" id="KW-0805">Transcription regulation</keyword>
<dbReference type="Pfam" id="PF04542">
    <property type="entry name" value="Sigma70_r2"/>
    <property type="match status" value="1"/>
</dbReference>
<proteinExistence type="inferred from homology"/>
<evidence type="ECO:0000256" key="2">
    <source>
        <dbReference type="ARBA" id="ARBA00023015"/>
    </source>
</evidence>
<sequence>MTAPVIEDLLRELTPQVLGALIRRHGRFEGCEDAVQEAVLAAAVQWPAEGVPDNPRGWLLTVASRRLIDQMRSDHARRERESATAAVEVPPQDVPDTDDTLVLLFLCCHPTLTPASQVALTLRAVGGLTTAEIARAFLVPEATMAARISRAKQRIKAAGSSFGLPDGAELQERLRVVLHVLYLIFNEGYTASSGSELHRADLAHEAIRLTRMVHAQLPEDGEVTGLLALMLLTHARREARTTPAGDLVPLDEQDRTKWDRELIDEGVELVKASLAGPALGPYQLQAAIAATHADAATAEETDWPQVHALYLILERIAPNPMVTLNRAIALAETEGPEAGLALLSTLDGDERMAGHHRLLSVRAHLLEKTGDTAGAYEHYRRAARSTASIAEQRYLESRAGRVRA</sequence>
<dbReference type="InterPro" id="IPR013249">
    <property type="entry name" value="RNA_pol_sigma70_r4_t2"/>
</dbReference>
<dbReference type="InterPro" id="IPR007627">
    <property type="entry name" value="RNA_pol_sigma70_r2"/>
</dbReference>
<dbReference type="PANTHER" id="PTHR47756:SF2">
    <property type="entry name" value="BLL6612 PROTEIN"/>
    <property type="match status" value="1"/>
</dbReference>
<evidence type="ECO:0000313" key="9">
    <source>
        <dbReference type="Proteomes" id="UP000660454"/>
    </source>
</evidence>
<dbReference type="Pfam" id="PF20239">
    <property type="entry name" value="DUF6596"/>
    <property type="match status" value="1"/>
</dbReference>
<comment type="caution">
    <text evidence="8">The sequence shown here is derived from an EMBL/GenBank/DDBJ whole genome shotgun (WGS) entry which is preliminary data.</text>
</comment>
<dbReference type="EMBL" id="BOOF01000004">
    <property type="protein sequence ID" value="GIH60240.1"/>
    <property type="molecule type" value="Genomic_DNA"/>
</dbReference>
<dbReference type="InterPro" id="IPR013325">
    <property type="entry name" value="RNA_pol_sigma_r2"/>
</dbReference>
<dbReference type="RefSeq" id="WP_204047303.1">
    <property type="nucleotide sequence ID" value="NZ_BOOF01000004.1"/>
</dbReference>
<evidence type="ECO:0000259" key="6">
    <source>
        <dbReference type="Pfam" id="PF08281"/>
    </source>
</evidence>
<evidence type="ECO:0000313" key="8">
    <source>
        <dbReference type="EMBL" id="GIH60240.1"/>
    </source>
</evidence>
<dbReference type="InterPro" id="IPR046531">
    <property type="entry name" value="DUF6596"/>
</dbReference>
<comment type="similarity">
    <text evidence="1">Belongs to the sigma-70 factor family. ECF subfamily.</text>
</comment>
<dbReference type="SUPFAM" id="SSF88659">
    <property type="entry name" value="Sigma3 and sigma4 domains of RNA polymerase sigma factors"/>
    <property type="match status" value="1"/>
</dbReference>
<dbReference type="PANTHER" id="PTHR47756">
    <property type="entry name" value="BLL6612 PROTEIN-RELATED"/>
    <property type="match status" value="1"/>
</dbReference>
<protein>
    <submittedName>
        <fullName evidence="8">RNA polymerase sigma24 factor</fullName>
    </submittedName>
</protein>
<evidence type="ECO:0000259" key="7">
    <source>
        <dbReference type="Pfam" id="PF20239"/>
    </source>
</evidence>
<dbReference type="Pfam" id="PF08281">
    <property type="entry name" value="Sigma70_r4_2"/>
    <property type="match status" value="1"/>
</dbReference>
<feature type="domain" description="RNA polymerase sigma factor 70 region 4 type 2" evidence="6">
    <location>
        <begin position="105"/>
        <end position="155"/>
    </location>
</feature>
<dbReference type="InterPro" id="IPR036388">
    <property type="entry name" value="WH-like_DNA-bd_sf"/>
</dbReference>
<dbReference type="InterPro" id="IPR013324">
    <property type="entry name" value="RNA_pol_sigma_r3/r4-like"/>
</dbReference>
<accession>A0ABQ4GFP7</accession>
<gene>
    <name evidence="8" type="primary">rpoE_5</name>
    <name evidence="8" type="ORF">Msi02_10570</name>
</gene>
<dbReference type="Gene3D" id="1.10.10.10">
    <property type="entry name" value="Winged helix-like DNA-binding domain superfamily/Winged helix DNA-binding domain"/>
    <property type="match status" value="1"/>
</dbReference>
<dbReference type="Proteomes" id="UP000660454">
    <property type="component" value="Unassembled WGS sequence"/>
</dbReference>
<reference evidence="8 9" key="1">
    <citation type="submission" date="2021-01" db="EMBL/GenBank/DDBJ databases">
        <title>Whole genome shotgun sequence of Microbispora siamensis NBRC 104113.</title>
        <authorList>
            <person name="Komaki H."/>
            <person name="Tamura T."/>
        </authorList>
    </citation>
    <scope>NUCLEOTIDE SEQUENCE [LARGE SCALE GENOMIC DNA]</scope>
    <source>
        <strain evidence="8 9">NBRC 104113</strain>
    </source>
</reference>
<feature type="domain" description="DUF6596" evidence="7">
    <location>
        <begin position="173"/>
        <end position="273"/>
    </location>
</feature>
<keyword evidence="3" id="KW-0731">Sigma factor</keyword>
<evidence type="ECO:0000256" key="4">
    <source>
        <dbReference type="ARBA" id="ARBA00023163"/>
    </source>
</evidence>
<name>A0ABQ4GFP7_9ACTN</name>